<dbReference type="Gene3D" id="3.30.420.240">
    <property type="match status" value="1"/>
</dbReference>
<keyword evidence="2" id="KW-1185">Reference proteome</keyword>
<evidence type="ECO:0000313" key="1">
    <source>
        <dbReference type="EMBL" id="UYE92496.1"/>
    </source>
</evidence>
<reference evidence="1" key="1">
    <citation type="submission" date="2022-09" db="EMBL/GenBank/DDBJ databases">
        <authorList>
            <person name="Murray E."/>
            <person name="Buttimer C."/>
            <person name="Hill C."/>
        </authorList>
    </citation>
    <scope>NUCLEOTIDE SEQUENCE</scope>
</reference>
<proteinExistence type="predicted"/>
<dbReference type="Proteomes" id="UP001232159">
    <property type="component" value="Segment"/>
</dbReference>
<dbReference type="EMBL" id="OP534061">
    <property type="protein sequence ID" value="UYE92496.1"/>
    <property type="molecule type" value="Genomic_DNA"/>
</dbReference>
<name>A0AAE9P7U9_9CAUD</name>
<gene>
    <name evidence="1" type="ORF">H1_76</name>
</gene>
<sequence>MAKNKKHEDKNITLIDIKSDFINSKKNREVFLTEERVRESIPTFTEYVSFWREYPDMFIDMIKGPDSKFNFFFYQRLFLRAAMRHKYFFGTFTRAFSKSFLSVMLMMEKCILYPGIKVFITSGGKEQAAGIAAEKINEICDMIPSIKKEINWAPGQTKLNGKDYVQVVFKNGSRFDVVAAKESSRGGRRHSGLIDEVILVDGEKFSQVILPMMNVSRRAANGQVDPNDKMNKSQVYITSAGFKDHFSYQKQIQLLVWQLIKPGTAIIMGGTWRTPVKMGLLDPGFVNDLKSDGTFDEVSFNREYESVWAGSATESFYNGDVFDRCRVLKQAEFTRSGRGNDEAYYVLGVDVGRNGWQTVITVVKVNPQRNGVGIKSVVNMIVIESEHFGIQANEIKRQYLNYMPRYVVVDGNGLGIGLVDYLVMPSSDSKTGESFSAFEVVNDDKGLYKKIDNHGDSYGKVLWIVKADSELNFEGYTALLQQMGSGKIRYLQNERDAKGDLESKKAYKTMSAGQKADAIRPFVLTSTLKNEMMNLTRPENNSTKFSLDRINKGMGKDKVSSLMYAIYVIKLQEDKERNKKKSSLANFAFFN</sequence>
<dbReference type="InterPro" id="IPR027417">
    <property type="entry name" value="P-loop_NTPase"/>
</dbReference>
<dbReference type="Gene3D" id="3.40.50.300">
    <property type="entry name" value="P-loop containing nucleotide triphosphate hydrolases"/>
    <property type="match status" value="1"/>
</dbReference>
<evidence type="ECO:0000313" key="2">
    <source>
        <dbReference type="Proteomes" id="UP001232159"/>
    </source>
</evidence>
<organism evidence="1 2">
    <name type="scientific">Enterococcus phage H1</name>
    <dbReference type="NCBI Taxonomy" id="2982918"/>
    <lineage>
        <taxon>Viruses</taxon>
        <taxon>Duplodnaviria</taxon>
        <taxon>Heunggongvirae</taxon>
        <taxon>Uroviricota</taxon>
        <taxon>Caudoviricetes</taxon>
    </lineage>
</organism>
<protein>
    <submittedName>
        <fullName evidence="1">Terminase large subunit</fullName>
    </submittedName>
</protein>
<accession>A0AAE9P7U9</accession>